<dbReference type="OrthoDB" id="3356549at2759"/>
<proteinExistence type="predicted"/>
<reference evidence="1" key="1">
    <citation type="submission" date="2021-03" db="EMBL/GenBank/DDBJ databases">
        <title>Draft genome sequence of rust myrtle Austropuccinia psidii MF-1, a brazilian biotype.</title>
        <authorList>
            <person name="Quecine M.C."/>
            <person name="Pachon D.M.R."/>
            <person name="Bonatelli M.L."/>
            <person name="Correr F.H."/>
            <person name="Franceschini L.M."/>
            <person name="Leite T.F."/>
            <person name="Margarido G.R.A."/>
            <person name="Almeida C.A."/>
            <person name="Ferrarezi J.A."/>
            <person name="Labate C.A."/>
        </authorList>
    </citation>
    <scope>NUCLEOTIDE SEQUENCE</scope>
    <source>
        <strain evidence="1">MF-1</strain>
    </source>
</reference>
<evidence type="ECO:0000313" key="2">
    <source>
        <dbReference type="Proteomes" id="UP000765509"/>
    </source>
</evidence>
<name>A0A9Q3CYZ6_9BASI</name>
<organism evidence="1 2">
    <name type="scientific">Austropuccinia psidii MF-1</name>
    <dbReference type="NCBI Taxonomy" id="1389203"/>
    <lineage>
        <taxon>Eukaryota</taxon>
        <taxon>Fungi</taxon>
        <taxon>Dikarya</taxon>
        <taxon>Basidiomycota</taxon>
        <taxon>Pucciniomycotina</taxon>
        <taxon>Pucciniomycetes</taxon>
        <taxon>Pucciniales</taxon>
        <taxon>Sphaerophragmiaceae</taxon>
        <taxon>Austropuccinia</taxon>
    </lineage>
</organism>
<accession>A0A9Q3CYZ6</accession>
<protein>
    <submittedName>
        <fullName evidence="1">Uncharacterized protein</fullName>
    </submittedName>
</protein>
<dbReference type="Proteomes" id="UP000765509">
    <property type="component" value="Unassembled WGS sequence"/>
</dbReference>
<keyword evidence="2" id="KW-1185">Reference proteome</keyword>
<gene>
    <name evidence="1" type="ORF">O181_033294</name>
</gene>
<comment type="caution">
    <text evidence="1">The sequence shown here is derived from an EMBL/GenBank/DDBJ whole genome shotgun (WGS) entry which is preliminary data.</text>
</comment>
<dbReference type="EMBL" id="AVOT02012136">
    <property type="protein sequence ID" value="MBW0493579.1"/>
    <property type="molecule type" value="Genomic_DNA"/>
</dbReference>
<evidence type="ECO:0000313" key="1">
    <source>
        <dbReference type="EMBL" id="MBW0493579.1"/>
    </source>
</evidence>
<dbReference type="AlphaFoldDB" id="A0A9Q3CYZ6"/>
<sequence length="165" mass="19298">MTHNHIKIACDRSGTPNFHKGSFKTLTSRKLYFPFRLDARKYAKSTTWTLEVKNPEHSHDATETIVAHPALRKFNDQETFQITQIYESLLMQTQIQAQFFSQRESYRPVIPQDIYNQVKKIKKYNLQHRRPIDALIETLKEENLGGPLQEILRDTLTPCLSLTPL</sequence>